<dbReference type="EMBL" id="BDQI01000053">
    <property type="protein sequence ID" value="GAX58452.1"/>
    <property type="molecule type" value="Genomic_DNA"/>
</dbReference>
<dbReference type="Proteomes" id="UP000217446">
    <property type="component" value="Unassembled WGS sequence"/>
</dbReference>
<sequence length="78" mass="8578">MHEHRAEHGEGPFNRSFPVSPACCNGTAHRRYLLDSVPQGVRGGIDHSADMSVKERAATEETWLKRGEEKVVLIPAPG</sequence>
<comment type="caution">
    <text evidence="1">The sequence shown here is derived from an EMBL/GenBank/DDBJ whole genome shotgun (WGS) entry which is preliminary data.</text>
</comment>
<name>A0A250VWQ9_STROL</name>
<organism evidence="1 2">
    <name type="scientific">Streptomyces olivochromogenes</name>
    <dbReference type="NCBI Taxonomy" id="1963"/>
    <lineage>
        <taxon>Bacteria</taxon>
        <taxon>Bacillati</taxon>
        <taxon>Actinomycetota</taxon>
        <taxon>Actinomycetes</taxon>
        <taxon>Kitasatosporales</taxon>
        <taxon>Streptomycetaceae</taxon>
        <taxon>Streptomyces</taxon>
    </lineage>
</organism>
<evidence type="ECO:0000313" key="1">
    <source>
        <dbReference type="EMBL" id="GAX58452.1"/>
    </source>
</evidence>
<reference evidence="2" key="1">
    <citation type="submission" date="2017-05" db="EMBL/GenBank/DDBJ databases">
        <title>Streptomyces olivochromogenes NBRC 3561 whole genome shotgun sequence.</title>
        <authorList>
            <person name="Dohra H."/>
            <person name="Kodani S."/>
        </authorList>
    </citation>
    <scope>NUCLEOTIDE SEQUENCE [LARGE SCALE GENOMIC DNA]</scope>
    <source>
        <strain evidence="2">NBRC 3561</strain>
    </source>
</reference>
<gene>
    <name evidence="1" type="ORF">SO3561_10025</name>
</gene>
<keyword evidence="2" id="KW-1185">Reference proteome</keyword>
<evidence type="ECO:0000313" key="2">
    <source>
        <dbReference type="Proteomes" id="UP000217446"/>
    </source>
</evidence>
<dbReference type="AlphaFoldDB" id="A0A250VWQ9"/>
<proteinExistence type="predicted"/>
<protein>
    <submittedName>
        <fullName evidence="1">Uncharacterized protein</fullName>
    </submittedName>
</protein>
<accession>A0A250VWQ9</accession>